<dbReference type="Gene3D" id="3.40.50.10090">
    <property type="match status" value="2"/>
</dbReference>
<name>A0A126R0J0_METOL</name>
<sequence length="258" mass="29453">MVKKIAITRPKERSDAAKEFIENYGGEAVIVPTLELKLENTDSLKELMKRSNELDWLIFTSVSSIDSIFKFYPDFIRKLNPNCKIATIGTKTAELAMNKQLHIDIIPKDYTAEGLLEEFEKIDLNNKIVGVPRTFSARTILPKELKEMGAEVILAESYKSTIPEDKKDIKNLIQDILDEKIDGITFTSPLTVVNLFKVAEDNKKEQLVEKLSNSILTVAIGPITGKILDKYNIKHIYPERYTVKDMIDLMFRELNNKN</sequence>
<dbReference type="Pfam" id="PF02602">
    <property type="entry name" value="HEM4"/>
    <property type="match status" value="1"/>
</dbReference>
<dbReference type="GeneID" id="28489330"/>
<dbReference type="PANTHER" id="PTHR40082">
    <property type="entry name" value="BLR5956 PROTEIN"/>
    <property type="match status" value="1"/>
</dbReference>
<dbReference type="GO" id="GO:0004852">
    <property type="term" value="F:uroporphyrinogen-III synthase activity"/>
    <property type="evidence" value="ECO:0007669"/>
    <property type="project" value="InterPro"/>
</dbReference>
<dbReference type="InterPro" id="IPR003754">
    <property type="entry name" value="4pyrrol_synth_uPrphyn_synth"/>
</dbReference>
<dbReference type="AlphaFoldDB" id="A0A126R0J0"/>
<dbReference type="InterPro" id="IPR039793">
    <property type="entry name" value="UROS/Hem4"/>
</dbReference>
<evidence type="ECO:0000313" key="5">
    <source>
        <dbReference type="Proteomes" id="UP000183442"/>
    </source>
</evidence>
<dbReference type="OrthoDB" id="15395at2157"/>
<dbReference type="Proteomes" id="UP000183442">
    <property type="component" value="Unassembled WGS sequence"/>
</dbReference>
<proteinExistence type="predicted"/>
<dbReference type="KEGG" id="mol:YLM1_1030"/>
<dbReference type="RefSeq" id="WP_067146949.1">
    <property type="nucleotide sequence ID" value="NZ_CP014265.1"/>
</dbReference>
<organism evidence="2 4">
    <name type="scientific">Methanobrevibacter olleyae</name>
    <dbReference type="NCBI Taxonomy" id="294671"/>
    <lineage>
        <taxon>Archaea</taxon>
        <taxon>Methanobacteriati</taxon>
        <taxon>Methanobacteriota</taxon>
        <taxon>Methanomada group</taxon>
        <taxon>Methanobacteria</taxon>
        <taxon>Methanobacteriales</taxon>
        <taxon>Methanobacteriaceae</taxon>
        <taxon>Methanobrevibacter</taxon>
    </lineage>
</organism>
<reference evidence="5" key="4">
    <citation type="submission" date="2016-10" db="EMBL/GenBank/DDBJ databases">
        <authorList>
            <person name="Varghese N."/>
        </authorList>
    </citation>
    <scope>NUCLEOTIDE SEQUENCE [LARGE SCALE GENOMIC DNA]</scope>
    <source>
        <strain evidence="5">DSM 16632</strain>
    </source>
</reference>
<evidence type="ECO:0000259" key="1">
    <source>
        <dbReference type="Pfam" id="PF02602"/>
    </source>
</evidence>
<dbReference type="CDD" id="cd06578">
    <property type="entry name" value="HemD"/>
    <property type="match status" value="1"/>
</dbReference>
<reference evidence="3" key="3">
    <citation type="submission" date="2016-10" db="EMBL/GenBank/DDBJ databases">
        <authorList>
            <person name="de Groot N.N."/>
        </authorList>
    </citation>
    <scope>NUCLEOTIDE SEQUENCE [LARGE SCALE GENOMIC DNA]</scope>
    <source>
        <strain evidence="3">DSM 16632</strain>
    </source>
</reference>
<evidence type="ECO:0000313" key="2">
    <source>
        <dbReference type="EMBL" id="AMK15587.1"/>
    </source>
</evidence>
<protein>
    <submittedName>
        <fullName evidence="2 3">Uroporphyrinogen-III synthase</fullName>
    </submittedName>
</protein>
<dbReference type="PANTHER" id="PTHR40082:SF1">
    <property type="entry name" value="BLR5956 PROTEIN"/>
    <property type="match status" value="1"/>
</dbReference>
<reference evidence="4" key="2">
    <citation type="submission" date="2016-02" db="EMBL/GenBank/DDBJ databases">
        <title>The draft genome sequence of the rumen methanogen Methanobrevibacter olleyae YLM1.</title>
        <authorList>
            <consortium name="New Zealand Agricultural Greenhouse Gas Research Centre/Pastoral Greenhouse Gas Research Consortium"/>
            <person name="Kelly W.J."/>
            <person name="Li D."/>
            <person name="Lambie S.C."/>
            <person name="Attwood G.T."/>
            <person name="Altermann E."/>
            <person name="Leahy S.C."/>
        </authorList>
    </citation>
    <scope>NUCLEOTIDE SEQUENCE [LARGE SCALE GENOMIC DNA]</scope>
    <source>
        <strain evidence="4">YLM1</strain>
    </source>
</reference>
<dbReference type="EMBL" id="FOTL01000043">
    <property type="protein sequence ID" value="SFL81184.1"/>
    <property type="molecule type" value="Genomic_DNA"/>
</dbReference>
<feature type="domain" description="Tetrapyrrole biosynthesis uroporphyrinogen III synthase" evidence="1">
    <location>
        <begin position="18"/>
        <end position="247"/>
    </location>
</feature>
<gene>
    <name evidence="3" type="ORF">SAMN02910297_01813</name>
    <name evidence="2" type="ORF">YLM1_1030</name>
</gene>
<evidence type="ECO:0000313" key="3">
    <source>
        <dbReference type="EMBL" id="SFL81184.1"/>
    </source>
</evidence>
<dbReference type="GO" id="GO:0006780">
    <property type="term" value="P:uroporphyrinogen III biosynthetic process"/>
    <property type="evidence" value="ECO:0007669"/>
    <property type="project" value="InterPro"/>
</dbReference>
<dbReference type="Proteomes" id="UP000066376">
    <property type="component" value="Chromosome"/>
</dbReference>
<dbReference type="SUPFAM" id="SSF69618">
    <property type="entry name" value="HemD-like"/>
    <property type="match status" value="1"/>
</dbReference>
<dbReference type="EMBL" id="CP014265">
    <property type="protein sequence ID" value="AMK15587.1"/>
    <property type="molecule type" value="Genomic_DNA"/>
</dbReference>
<dbReference type="STRING" id="294671.YLM1_1030"/>
<accession>A0A126R0J0</accession>
<keyword evidence="4" id="KW-1185">Reference proteome</keyword>
<reference evidence="2 4" key="1">
    <citation type="journal article" date="2016" name="Genome Announc.">
        <title>Draft Genome Sequence of the Rumen Methanogen Methanobrevibacter olleyae YLM1.</title>
        <authorList>
            <person name="Kelly W.J."/>
            <person name="Li D."/>
            <person name="Lambie S.C."/>
            <person name="Cox F."/>
            <person name="Attwood G.T."/>
            <person name="Altermann E."/>
            <person name="Leahy S.C."/>
        </authorList>
    </citation>
    <scope>NUCLEOTIDE SEQUENCE [LARGE SCALE GENOMIC DNA]</scope>
    <source>
        <strain evidence="2 4">YLM1</strain>
    </source>
</reference>
<evidence type="ECO:0000313" key="4">
    <source>
        <dbReference type="Proteomes" id="UP000066376"/>
    </source>
</evidence>
<dbReference type="PATRIC" id="fig|294671.3.peg.1079"/>
<dbReference type="InterPro" id="IPR036108">
    <property type="entry name" value="4pyrrol_syn_uPrphyn_synt_sf"/>
</dbReference>